<gene>
    <name evidence="1" type="ORF">BCON_0235g00210</name>
</gene>
<organism evidence="1 2">
    <name type="scientific">Botryotinia convoluta</name>
    <dbReference type="NCBI Taxonomy" id="54673"/>
    <lineage>
        <taxon>Eukaryota</taxon>
        <taxon>Fungi</taxon>
        <taxon>Dikarya</taxon>
        <taxon>Ascomycota</taxon>
        <taxon>Pezizomycotina</taxon>
        <taxon>Leotiomycetes</taxon>
        <taxon>Helotiales</taxon>
        <taxon>Sclerotiniaceae</taxon>
        <taxon>Botryotinia</taxon>
    </lineage>
</organism>
<sequence>MKTIQHQMLNAHIGSAFDLEFKGFLDKNCQFLLELCRKPAESIPASVPLAPRANLEFQLVLVDRALETKSKALISTKVEGKMEDKVKGEVLGNLSELAGSIKSVIDVVANGGTKIISNGSNSLEQPSKRRKDAPE</sequence>
<protein>
    <submittedName>
        <fullName evidence="1">Uncharacterized protein</fullName>
    </submittedName>
</protein>
<proteinExistence type="predicted"/>
<comment type="caution">
    <text evidence="1">The sequence shown here is derived from an EMBL/GenBank/DDBJ whole genome shotgun (WGS) entry which is preliminary data.</text>
</comment>
<evidence type="ECO:0000313" key="2">
    <source>
        <dbReference type="Proteomes" id="UP000297527"/>
    </source>
</evidence>
<accession>A0A4Z1HMX7</accession>
<reference evidence="1 2" key="1">
    <citation type="submission" date="2017-12" db="EMBL/GenBank/DDBJ databases">
        <title>Comparative genomics of Botrytis spp.</title>
        <authorList>
            <person name="Valero-Jimenez C.A."/>
            <person name="Tapia P."/>
            <person name="Veloso J."/>
            <person name="Silva-Moreno E."/>
            <person name="Staats M."/>
            <person name="Valdes J.H."/>
            <person name="Van Kan J.A.L."/>
        </authorList>
    </citation>
    <scope>NUCLEOTIDE SEQUENCE [LARGE SCALE GENOMIC DNA]</scope>
    <source>
        <strain evidence="1 2">MUCL11595</strain>
    </source>
</reference>
<dbReference type="Proteomes" id="UP000297527">
    <property type="component" value="Unassembled WGS sequence"/>
</dbReference>
<dbReference type="AlphaFoldDB" id="A0A4Z1HMX7"/>
<evidence type="ECO:0000313" key="1">
    <source>
        <dbReference type="EMBL" id="TGO48622.1"/>
    </source>
</evidence>
<name>A0A4Z1HMX7_9HELO</name>
<keyword evidence="2" id="KW-1185">Reference proteome</keyword>
<dbReference type="OrthoDB" id="3543716at2759"/>
<dbReference type="EMBL" id="PQXN01000234">
    <property type="protein sequence ID" value="TGO48622.1"/>
    <property type="molecule type" value="Genomic_DNA"/>
</dbReference>